<organism evidence="2 3">
    <name type="scientific">Hypericibacter terrae</name>
    <dbReference type="NCBI Taxonomy" id="2602015"/>
    <lineage>
        <taxon>Bacteria</taxon>
        <taxon>Pseudomonadati</taxon>
        <taxon>Pseudomonadota</taxon>
        <taxon>Alphaproteobacteria</taxon>
        <taxon>Rhodospirillales</taxon>
        <taxon>Dongiaceae</taxon>
        <taxon>Hypericibacter</taxon>
    </lineage>
</organism>
<dbReference type="KEGG" id="htq:FRZ44_42530"/>
<dbReference type="Proteomes" id="UP000326202">
    <property type="component" value="Chromosome"/>
</dbReference>
<evidence type="ECO:0000256" key="1">
    <source>
        <dbReference type="ARBA" id="ARBA00001954"/>
    </source>
</evidence>
<dbReference type="PANTHER" id="PTHR20883:SF48">
    <property type="entry name" value="ECTOINE DIOXYGENASE"/>
    <property type="match status" value="1"/>
</dbReference>
<dbReference type="AlphaFoldDB" id="A0A5J6MP24"/>
<reference evidence="2 3" key="1">
    <citation type="submission" date="2019-08" db="EMBL/GenBank/DDBJ databases">
        <title>Hyperibacter terrae gen. nov., sp. nov. and Hyperibacter viscosus sp. nov., two new members in the family Rhodospirillaceae isolated from the rhizosphere of Hypericum perforatum.</title>
        <authorList>
            <person name="Noviana Z."/>
        </authorList>
    </citation>
    <scope>NUCLEOTIDE SEQUENCE [LARGE SCALE GENOMIC DNA]</scope>
    <source>
        <strain evidence="2 3">R5913</strain>
    </source>
</reference>
<protein>
    <recommendedName>
        <fullName evidence="4">Phytanoyl-CoA dioxygenase family protein</fullName>
    </recommendedName>
</protein>
<evidence type="ECO:0000313" key="3">
    <source>
        <dbReference type="Proteomes" id="UP000326202"/>
    </source>
</evidence>
<dbReference type="RefSeq" id="WP_151179049.1">
    <property type="nucleotide sequence ID" value="NZ_CP042906.1"/>
</dbReference>
<name>A0A5J6MP24_9PROT</name>
<comment type="cofactor">
    <cofactor evidence="1">
        <name>Fe(2+)</name>
        <dbReference type="ChEBI" id="CHEBI:29033"/>
    </cofactor>
</comment>
<sequence>MIQLTDDQRRRFAEDGFLILDRFVEPAQVARVVERFEPLFRGQFETGLYPDEWNWREGRDPADRTRQICNGWKSDRVFASLVLRAEVGRLCAELAGWPGARVVQDNVIWKPPGAKPLGFHQDNSYADWIDPPFMLTCWMALDATSAAGGTIEYVRGSHKWPVSPPIKQFHAPDDYRRELREAAASVGIEKLDLVPVEVPPGGCAFHHGGTWHGSDTNRAAKPRRSAVTHCMSSEAKFDAKGISYIYNRYKRVGDLAMDESFFPILWRQDGYRTPWLDGYMAGGDSAKAAQ</sequence>
<proteinExistence type="predicted"/>
<dbReference type="InterPro" id="IPR008775">
    <property type="entry name" value="Phytyl_CoA_dOase-like"/>
</dbReference>
<evidence type="ECO:0008006" key="4">
    <source>
        <dbReference type="Google" id="ProtNLM"/>
    </source>
</evidence>
<dbReference type="GO" id="GO:0005506">
    <property type="term" value="F:iron ion binding"/>
    <property type="evidence" value="ECO:0007669"/>
    <property type="project" value="UniProtKB-ARBA"/>
</dbReference>
<dbReference type="Pfam" id="PF05721">
    <property type="entry name" value="PhyH"/>
    <property type="match status" value="1"/>
</dbReference>
<evidence type="ECO:0000313" key="2">
    <source>
        <dbReference type="EMBL" id="QEX18941.1"/>
    </source>
</evidence>
<dbReference type="Gene3D" id="2.60.120.620">
    <property type="entry name" value="q2cbj1_9rhob like domain"/>
    <property type="match status" value="1"/>
</dbReference>
<gene>
    <name evidence="2" type="ORF">FRZ44_42530</name>
</gene>
<dbReference type="OrthoDB" id="2553118at2"/>
<dbReference type="PANTHER" id="PTHR20883">
    <property type="entry name" value="PHYTANOYL-COA DIOXYGENASE DOMAIN CONTAINING 1"/>
    <property type="match status" value="1"/>
</dbReference>
<accession>A0A5J6MP24</accession>
<dbReference type="SUPFAM" id="SSF51197">
    <property type="entry name" value="Clavaminate synthase-like"/>
    <property type="match status" value="1"/>
</dbReference>
<dbReference type="GO" id="GO:0016706">
    <property type="term" value="F:2-oxoglutarate-dependent dioxygenase activity"/>
    <property type="evidence" value="ECO:0007669"/>
    <property type="project" value="UniProtKB-ARBA"/>
</dbReference>
<dbReference type="EMBL" id="CP042906">
    <property type="protein sequence ID" value="QEX18941.1"/>
    <property type="molecule type" value="Genomic_DNA"/>
</dbReference>
<keyword evidence="3" id="KW-1185">Reference proteome</keyword>